<sequence length="248" mass="28476">MFVCLEFYFNTETDLYSIIYITNNYFTLSLPLLSHEFFHYDMQQNWSTDEPVSYEEESAQWYSLLGLRYKVMDRLLAGATHGTFTSTDENISDYVKVTAALKAASPKMFRKLMNIETAEGTAQYMSTLASRVAKSPDYTFISDGRSDKTNFSWCFSYMSTHIDRVADIRWLCYDVGAVICFTLNDAEGGTDWQKTLNSREYKTLNDAVTAYYDSNIGAARYDSLSEIKAKYGFPTIQKEAKTIYSKLN</sequence>
<name>A0A4V3CR00_9FIRM</name>
<proteinExistence type="predicted"/>
<dbReference type="AlphaFoldDB" id="A0A4V3CR00"/>
<reference evidence="1 2" key="1">
    <citation type="submission" date="2019-03" db="EMBL/GenBank/DDBJ databases">
        <title>Genomic Encyclopedia of Type Strains, Phase IV (KMG-IV): sequencing the most valuable type-strain genomes for metagenomic binning, comparative biology and taxonomic classification.</title>
        <authorList>
            <person name="Goeker M."/>
        </authorList>
    </citation>
    <scope>NUCLEOTIDE SEQUENCE [LARGE SCALE GENOMIC DNA]</scope>
    <source>
        <strain evidence="1 2">DSM 28287</strain>
    </source>
</reference>
<protein>
    <submittedName>
        <fullName evidence="1">Uncharacterized protein</fullName>
    </submittedName>
</protein>
<evidence type="ECO:0000313" key="2">
    <source>
        <dbReference type="Proteomes" id="UP000295500"/>
    </source>
</evidence>
<dbReference type="RefSeq" id="WP_133528794.1">
    <property type="nucleotide sequence ID" value="NZ_SNXO01000025.1"/>
</dbReference>
<dbReference type="OrthoDB" id="2364371at2"/>
<evidence type="ECO:0000313" key="1">
    <source>
        <dbReference type="EMBL" id="TDP52882.1"/>
    </source>
</evidence>
<accession>A0A4V3CR00</accession>
<keyword evidence="2" id="KW-1185">Reference proteome</keyword>
<gene>
    <name evidence="1" type="ORF">EV211_12537</name>
</gene>
<comment type="caution">
    <text evidence="1">The sequence shown here is derived from an EMBL/GenBank/DDBJ whole genome shotgun (WGS) entry which is preliminary data.</text>
</comment>
<organism evidence="1 2">
    <name type="scientific">Aminicella lysinilytica</name>
    <dbReference type="NCBI Taxonomy" id="433323"/>
    <lineage>
        <taxon>Bacteria</taxon>
        <taxon>Bacillati</taxon>
        <taxon>Bacillota</taxon>
        <taxon>Clostridia</taxon>
        <taxon>Peptostreptococcales</taxon>
        <taxon>Anaerovoracaceae</taxon>
        <taxon>Aminicella</taxon>
    </lineage>
</organism>
<dbReference type="EMBL" id="SNXO01000025">
    <property type="protein sequence ID" value="TDP52882.1"/>
    <property type="molecule type" value="Genomic_DNA"/>
</dbReference>
<dbReference type="Proteomes" id="UP000295500">
    <property type="component" value="Unassembled WGS sequence"/>
</dbReference>